<comment type="caution">
    <text evidence="1">The sequence shown here is derived from an EMBL/GenBank/DDBJ whole genome shotgun (WGS) entry which is preliminary data.</text>
</comment>
<dbReference type="Proteomes" id="UP000006329">
    <property type="component" value="Unassembled WGS sequence"/>
</dbReference>
<organism evidence="1 2">
    <name type="scientific">Leptospira santarosai str. MOR084</name>
    <dbReference type="NCBI Taxonomy" id="1049984"/>
    <lineage>
        <taxon>Bacteria</taxon>
        <taxon>Pseudomonadati</taxon>
        <taxon>Spirochaetota</taxon>
        <taxon>Spirochaetia</taxon>
        <taxon>Leptospirales</taxon>
        <taxon>Leptospiraceae</taxon>
        <taxon>Leptospira</taxon>
    </lineage>
</organism>
<keyword evidence="2" id="KW-1185">Reference proteome</keyword>
<gene>
    <name evidence="1" type="ORF">LEP1GSC179_2762</name>
</gene>
<dbReference type="EMBL" id="AHON02000053">
    <property type="protein sequence ID" value="EKO33268.1"/>
    <property type="molecule type" value="Genomic_DNA"/>
</dbReference>
<proteinExistence type="predicted"/>
<evidence type="ECO:0000313" key="2">
    <source>
        <dbReference type="Proteomes" id="UP000006329"/>
    </source>
</evidence>
<accession>A0A0E2BD24</accession>
<sequence>MIVFFQSVPKSNSFMKVSRYKSEVLTENADSITSGRF</sequence>
<protein>
    <submittedName>
        <fullName evidence="1">Uncharacterized protein</fullName>
    </submittedName>
</protein>
<dbReference type="AlphaFoldDB" id="A0A0E2BD24"/>
<evidence type="ECO:0000313" key="1">
    <source>
        <dbReference type="EMBL" id="EKO33268.1"/>
    </source>
</evidence>
<name>A0A0E2BD24_9LEPT</name>
<reference evidence="1" key="1">
    <citation type="submission" date="2012-10" db="EMBL/GenBank/DDBJ databases">
        <authorList>
            <person name="Harkins D.M."/>
            <person name="Durkin A.S."/>
            <person name="Brinkac L.M."/>
            <person name="Haft D.H."/>
            <person name="Selengut J.D."/>
            <person name="Sanka R."/>
            <person name="DePew J."/>
            <person name="Purushe J."/>
            <person name="Matthias M.A."/>
            <person name="Vinetz J.M."/>
            <person name="Sutton G.G."/>
            <person name="Nierman W.C."/>
            <person name="Fouts D.E."/>
        </authorList>
    </citation>
    <scope>NUCLEOTIDE SEQUENCE [LARGE SCALE GENOMIC DNA]</scope>
    <source>
        <strain evidence="1">MOR084</strain>
    </source>
</reference>